<dbReference type="AlphaFoldDB" id="A0A914ZF74"/>
<keyword evidence="1" id="KW-0812">Transmembrane</keyword>
<feature type="transmembrane region" description="Helical" evidence="1">
    <location>
        <begin position="359"/>
        <end position="379"/>
    </location>
</feature>
<proteinExistence type="predicted"/>
<feature type="signal peptide" evidence="2">
    <location>
        <begin position="1"/>
        <end position="19"/>
    </location>
</feature>
<keyword evidence="3" id="KW-1185">Reference proteome</keyword>
<accession>A0A914ZF74</accession>
<name>A0A914ZF74_PARUN</name>
<keyword evidence="2" id="KW-0732">Signal</keyword>
<dbReference type="Proteomes" id="UP000887569">
    <property type="component" value="Unplaced"/>
</dbReference>
<feature type="chain" id="PRO_5036850026" evidence="2">
    <location>
        <begin position="20"/>
        <end position="412"/>
    </location>
</feature>
<evidence type="ECO:0000313" key="3">
    <source>
        <dbReference type="Proteomes" id="UP000887569"/>
    </source>
</evidence>
<dbReference type="WBParaSite" id="PgB01_g219_t04">
    <property type="protein sequence ID" value="PgB01_g219_t04"/>
    <property type="gene ID" value="PgB01_g219"/>
</dbReference>
<sequence>MLNNVFSILALMLAENVSSAFIDGTVELNCQRKHFELYYEPHLSVSSDFVRISRGYAQSPTDSRTGPDRQICRSEFRRHTTARLVLRAMYQRCSGIVSLEVRDGTLHTISIDYYTSANHVNRSFTVTCFVPNETFNLGSVPFRMSLSIGNRNVQNSQQAIFRIGDELNARLEPNTRFSFPVALHGYPITCHTMQPGGKSEAEVVREGCPSMSDPAGRSLKLVQNISNLGSIQMRFTLSEQLIPWSKPDGRDGIGEFLLECRSLPCTGDRLSGISGVPQCPRTTLFCFGATENEKAQFPKLLKIFPTVSVTSDFAIRIRRHKGFDDDKSLSTLCQQRCSKSLEEVVNDRQHTLISLRTTVLLAILSLLIGISFAAGIWLIHVQTQGKRPIFLRESKATITTRRTLKSPNSSRS</sequence>
<keyword evidence="1" id="KW-1133">Transmembrane helix</keyword>
<protein>
    <submittedName>
        <fullName evidence="4">ZP domain-containing protein</fullName>
    </submittedName>
</protein>
<evidence type="ECO:0000313" key="4">
    <source>
        <dbReference type="WBParaSite" id="PgB01_g219_t04"/>
    </source>
</evidence>
<evidence type="ECO:0000256" key="1">
    <source>
        <dbReference type="SAM" id="Phobius"/>
    </source>
</evidence>
<keyword evidence="1" id="KW-0472">Membrane</keyword>
<evidence type="ECO:0000256" key="2">
    <source>
        <dbReference type="SAM" id="SignalP"/>
    </source>
</evidence>
<reference evidence="4" key="1">
    <citation type="submission" date="2022-11" db="UniProtKB">
        <authorList>
            <consortium name="WormBaseParasite"/>
        </authorList>
    </citation>
    <scope>IDENTIFICATION</scope>
</reference>
<organism evidence="3 4">
    <name type="scientific">Parascaris univalens</name>
    <name type="common">Nematode worm</name>
    <dbReference type="NCBI Taxonomy" id="6257"/>
    <lineage>
        <taxon>Eukaryota</taxon>
        <taxon>Metazoa</taxon>
        <taxon>Ecdysozoa</taxon>
        <taxon>Nematoda</taxon>
        <taxon>Chromadorea</taxon>
        <taxon>Rhabditida</taxon>
        <taxon>Spirurina</taxon>
        <taxon>Ascaridomorpha</taxon>
        <taxon>Ascaridoidea</taxon>
        <taxon>Ascarididae</taxon>
        <taxon>Parascaris</taxon>
    </lineage>
</organism>